<dbReference type="EMBL" id="SMAJ01000005">
    <property type="protein sequence ID" value="TCT08486.1"/>
    <property type="molecule type" value="Genomic_DNA"/>
</dbReference>
<evidence type="ECO:0000313" key="12">
    <source>
        <dbReference type="Proteomes" id="UP000295525"/>
    </source>
</evidence>
<dbReference type="RefSeq" id="WP_132581525.1">
    <property type="nucleotide sequence ID" value="NZ_SMAJ01000005.1"/>
</dbReference>
<dbReference type="InterPro" id="IPR011060">
    <property type="entry name" value="RibuloseP-bd_barrel"/>
</dbReference>
<dbReference type="UniPathway" id="UPA00035">
    <property type="reaction ID" value="UER00044"/>
</dbReference>
<reference evidence="11 12" key="1">
    <citation type="submission" date="2019-03" db="EMBL/GenBank/DDBJ databases">
        <title>Genomic Encyclopedia of Type Strains, Phase IV (KMG-IV): sequencing the most valuable type-strain genomes for metagenomic binning, comparative biology and taxonomic classification.</title>
        <authorList>
            <person name="Goeker M."/>
        </authorList>
    </citation>
    <scope>NUCLEOTIDE SEQUENCE [LARGE SCALE GENOMIC DNA]</scope>
    <source>
        <strain evidence="11 12">DSM 24591</strain>
    </source>
</reference>
<dbReference type="InterPro" id="IPR018204">
    <property type="entry name" value="Trp_synthase_alpha_AS"/>
</dbReference>
<comment type="catalytic activity">
    <reaction evidence="8 9">
        <text>(1S,2R)-1-C-(indol-3-yl)glycerol 3-phosphate + L-serine = D-glyceraldehyde 3-phosphate + L-tryptophan + H2O</text>
        <dbReference type="Rhea" id="RHEA:10532"/>
        <dbReference type="ChEBI" id="CHEBI:15377"/>
        <dbReference type="ChEBI" id="CHEBI:33384"/>
        <dbReference type="ChEBI" id="CHEBI:57912"/>
        <dbReference type="ChEBI" id="CHEBI:58866"/>
        <dbReference type="ChEBI" id="CHEBI:59776"/>
        <dbReference type="EC" id="4.2.1.20"/>
    </reaction>
</comment>
<dbReference type="PANTHER" id="PTHR43406:SF1">
    <property type="entry name" value="TRYPTOPHAN SYNTHASE ALPHA CHAIN, CHLOROPLASTIC"/>
    <property type="match status" value="1"/>
</dbReference>
<dbReference type="OrthoDB" id="9804578at2"/>
<dbReference type="PANTHER" id="PTHR43406">
    <property type="entry name" value="TRYPTOPHAN SYNTHASE, ALPHA CHAIN"/>
    <property type="match status" value="1"/>
</dbReference>
<keyword evidence="7 9" id="KW-0456">Lyase</keyword>
<organism evidence="11 12">
    <name type="scientific">Paralcaligenes ureilyticus</name>
    <dbReference type="NCBI Taxonomy" id="627131"/>
    <lineage>
        <taxon>Bacteria</taxon>
        <taxon>Pseudomonadati</taxon>
        <taxon>Pseudomonadota</taxon>
        <taxon>Betaproteobacteria</taxon>
        <taxon>Burkholderiales</taxon>
        <taxon>Alcaligenaceae</taxon>
        <taxon>Paralcaligenes</taxon>
    </lineage>
</organism>
<feature type="active site" description="Proton acceptor" evidence="9">
    <location>
        <position position="51"/>
    </location>
</feature>
<dbReference type="NCBIfam" id="TIGR00262">
    <property type="entry name" value="trpA"/>
    <property type="match status" value="1"/>
</dbReference>
<dbReference type="SUPFAM" id="SSF51366">
    <property type="entry name" value="Ribulose-phoshate binding barrel"/>
    <property type="match status" value="1"/>
</dbReference>
<protein>
    <recommendedName>
        <fullName evidence="9">Tryptophan synthase alpha chain</fullName>
        <ecNumber evidence="9">4.2.1.20</ecNumber>
    </recommendedName>
</protein>
<comment type="pathway">
    <text evidence="2 9">Amino-acid biosynthesis; L-tryptophan biosynthesis; L-tryptophan from chorismate: step 5/5.</text>
</comment>
<dbReference type="GO" id="GO:0004834">
    <property type="term" value="F:tryptophan synthase activity"/>
    <property type="evidence" value="ECO:0007669"/>
    <property type="project" value="UniProtKB-UniRule"/>
</dbReference>
<evidence type="ECO:0000256" key="2">
    <source>
        <dbReference type="ARBA" id="ARBA00004733"/>
    </source>
</evidence>
<name>A0A4R3M691_9BURK</name>
<dbReference type="Gene3D" id="3.20.20.70">
    <property type="entry name" value="Aldolase class I"/>
    <property type="match status" value="1"/>
</dbReference>
<evidence type="ECO:0000256" key="4">
    <source>
        <dbReference type="ARBA" id="ARBA00022605"/>
    </source>
</evidence>
<proteinExistence type="inferred from homology"/>
<evidence type="ECO:0000256" key="1">
    <source>
        <dbReference type="ARBA" id="ARBA00003365"/>
    </source>
</evidence>
<dbReference type="FunFam" id="3.20.20.70:FF:000037">
    <property type="entry name" value="Tryptophan synthase alpha chain"/>
    <property type="match status" value="1"/>
</dbReference>
<feature type="active site" description="Proton acceptor" evidence="9">
    <location>
        <position position="62"/>
    </location>
</feature>
<keyword evidence="12" id="KW-1185">Reference proteome</keyword>
<dbReference type="InterPro" id="IPR013785">
    <property type="entry name" value="Aldolase_TIM"/>
</dbReference>
<evidence type="ECO:0000256" key="3">
    <source>
        <dbReference type="ARBA" id="ARBA00011270"/>
    </source>
</evidence>
<dbReference type="AlphaFoldDB" id="A0A4R3M691"/>
<dbReference type="InterPro" id="IPR002028">
    <property type="entry name" value="Trp_synthase_suA"/>
</dbReference>
<evidence type="ECO:0000256" key="8">
    <source>
        <dbReference type="ARBA" id="ARBA00049047"/>
    </source>
</evidence>
<dbReference type="Pfam" id="PF00290">
    <property type="entry name" value="Trp_syntA"/>
    <property type="match status" value="1"/>
</dbReference>
<comment type="subunit">
    <text evidence="3 9">Tetramer of two alpha and two beta chains.</text>
</comment>
<evidence type="ECO:0000313" key="11">
    <source>
        <dbReference type="EMBL" id="TCT08486.1"/>
    </source>
</evidence>
<keyword evidence="5 9" id="KW-0822">Tryptophan biosynthesis</keyword>
<evidence type="ECO:0000256" key="5">
    <source>
        <dbReference type="ARBA" id="ARBA00022822"/>
    </source>
</evidence>
<comment type="similarity">
    <text evidence="9 10">Belongs to the TrpA family.</text>
</comment>
<dbReference type="PROSITE" id="PS00167">
    <property type="entry name" value="TRP_SYNTHASE_ALPHA"/>
    <property type="match status" value="1"/>
</dbReference>
<dbReference type="HAMAP" id="MF_00131">
    <property type="entry name" value="Trp_synth_alpha"/>
    <property type="match status" value="1"/>
</dbReference>
<dbReference type="Proteomes" id="UP000295525">
    <property type="component" value="Unassembled WGS sequence"/>
</dbReference>
<sequence>MNSPIDRLQAAFARRAGHTALIPYITAGDPSVVATPRLMHALVEAGADVVELGVPFSDPMADGPVIQRAGDRAIARGVGLRQVLEMVAEFRRGDTRTPVVLMGYANPIERMGQLEFAAAAQKAGVDGVLVVDYPPEEIGEFATALDAAGIAPIFLLAPTSSEERIKNVARVARGYVYYVSLKGVTGAGHLDCDDVARHVAEIRRHVSLPVGVGFGIRDAQSARRLVGVADAVVIGSKLIETIEAAVAAATPAHQAAQSVQALNEYSDAAAITAAKAWLAGIRHALDQA</sequence>
<gene>
    <name evidence="9" type="primary">trpA</name>
    <name evidence="11" type="ORF">EDC26_10537</name>
</gene>
<dbReference type="GO" id="GO:0005829">
    <property type="term" value="C:cytosol"/>
    <property type="evidence" value="ECO:0007669"/>
    <property type="project" value="TreeGrafter"/>
</dbReference>
<dbReference type="CDD" id="cd04724">
    <property type="entry name" value="Tryptophan_synthase_alpha"/>
    <property type="match status" value="1"/>
</dbReference>
<comment type="function">
    <text evidence="1 9">The alpha subunit is responsible for the aldol cleavage of indoleglycerol phosphate to indole and glyceraldehyde 3-phosphate.</text>
</comment>
<comment type="caution">
    <text evidence="11">The sequence shown here is derived from an EMBL/GenBank/DDBJ whole genome shotgun (WGS) entry which is preliminary data.</text>
</comment>
<evidence type="ECO:0000256" key="7">
    <source>
        <dbReference type="ARBA" id="ARBA00023239"/>
    </source>
</evidence>
<keyword evidence="4 9" id="KW-0028">Amino-acid biosynthesis</keyword>
<keyword evidence="6 9" id="KW-0057">Aromatic amino acid biosynthesis</keyword>
<accession>A0A4R3M691</accession>
<evidence type="ECO:0000256" key="10">
    <source>
        <dbReference type="RuleBase" id="RU003662"/>
    </source>
</evidence>
<evidence type="ECO:0000256" key="6">
    <source>
        <dbReference type="ARBA" id="ARBA00023141"/>
    </source>
</evidence>
<evidence type="ECO:0000256" key="9">
    <source>
        <dbReference type="HAMAP-Rule" id="MF_00131"/>
    </source>
</evidence>
<dbReference type="EC" id="4.2.1.20" evidence="9"/>